<dbReference type="Proteomes" id="UP001316189">
    <property type="component" value="Chromosome"/>
</dbReference>
<organism evidence="1 2">
    <name type="scientific">Cellulomonas chengniuliangii</name>
    <dbReference type="NCBI Taxonomy" id="2968084"/>
    <lineage>
        <taxon>Bacteria</taxon>
        <taxon>Bacillati</taxon>
        <taxon>Actinomycetota</taxon>
        <taxon>Actinomycetes</taxon>
        <taxon>Micrococcales</taxon>
        <taxon>Cellulomonadaceae</taxon>
        <taxon>Cellulomonas</taxon>
    </lineage>
</organism>
<protein>
    <submittedName>
        <fullName evidence="1">PIN domain-containing protein</fullName>
    </submittedName>
</protein>
<evidence type="ECO:0000313" key="2">
    <source>
        <dbReference type="Proteomes" id="UP001316189"/>
    </source>
</evidence>
<dbReference type="RefSeq" id="WP_227568402.1">
    <property type="nucleotide sequence ID" value="NZ_CP101988.1"/>
</dbReference>
<sequence>MRVYVDGSALTRYLDMVRGSAQWRAWATPREADLRVSAISRAELRIATLHATSAQRVRARDDLDRIEVLRISDQALAWATNVTGVLSPFAAAHLGMAMTHRDVTAVATYHGRLARLAALHGLRVVSPGLPDGWWEQHAPATLPSPRVPVGDPAPSRTG</sequence>
<accession>A0ABY5L0S9</accession>
<keyword evidence="2" id="KW-1185">Reference proteome</keyword>
<evidence type="ECO:0000313" key="1">
    <source>
        <dbReference type="EMBL" id="UUI75504.1"/>
    </source>
</evidence>
<gene>
    <name evidence="1" type="ORF">NP064_00810</name>
</gene>
<proteinExistence type="predicted"/>
<dbReference type="EMBL" id="CP101988">
    <property type="protein sequence ID" value="UUI75504.1"/>
    <property type="molecule type" value="Genomic_DNA"/>
</dbReference>
<name>A0ABY5L0S9_9CELL</name>
<reference evidence="1 2" key="1">
    <citation type="submission" date="2022-07" db="EMBL/GenBank/DDBJ databases">
        <title>Novel species in genus cellulomonas.</title>
        <authorList>
            <person name="Ye L."/>
        </authorList>
    </citation>
    <scope>NUCLEOTIDE SEQUENCE [LARGE SCALE GENOMIC DNA]</scope>
    <source>
        <strain evidence="2">zg-Y338</strain>
    </source>
</reference>